<feature type="domain" description="Peptide N-acetyl-beta-D-glucosaminyl asparaginase amidase A N-terminal" evidence="1">
    <location>
        <begin position="26"/>
        <end position="340"/>
    </location>
</feature>
<dbReference type="Pfam" id="PF12222">
    <property type="entry name" value="PNGaseA"/>
    <property type="match status" value="1"/>
</dbReference>
<keyword evidence="3" id="KW-1185">Reference proteome</keyword>
<sequence length="557" mass="64150">MNDSNKDNKQQYDYQSPFELGIIPIKPKKEAADVSVNLMHHEFKHSYYKPYIGKYLPDNKLKHKNIEQVILTWKGFSKGRQYDRIAGVWLDGVEILRTSTAEPTEQGIRWEFKVDVTRYCSLLYKERAVTVSLNNVVNEIYTASFLIDLSLEIYLNMNDHEAEKISLYKRPSDTIIGISQFEQSSEPWFTLENNNSIKFKLPQTSSNIQRAILEVFITGHGKEEYFQFNTPEDFPKESDQPKFGTLRELQISVNGIEAGVGWPFPVIFTGGVCPSLWRPISGIGSFSTDPIRFELSQFVGDLIKNQNNEIELLVSPSDSFWHVTGNLHLWDGEGGINNNSGMISSSDLKFPIFPKVRTSIEGSVYAFKTGVERIYHQKGFIDMEDYRIKVETTRKLILQHNLRINKDKFLRVYDFSVNTISETKFLKIPAYFGNNEEEIEKSGIELHKESHQSKWKFFGNTIHEKFDNNLFLINAELSANTVLKDHINNDLTKELKLNLCSSGKFGRRPNEPYTIDGSSEGDVSYWNKNDSFNQSYKRKVETKHGWVTADKIDSNIS</sequence>
<dbReference type="AlphaFoldDB" id="A0A137PEH4"/>
<reference evidence="2 3" key="1">
    <citation type="journal article" date="2015" name="Genome Biol. Evol.">
        <title>Phylogenomic analyses indicate that early fungi evolved digesting cell walls of algal ancestors of land plants.</title>
        <authorList>
            <person name="Chang Y."/>
            <person name="Wang S."/>
            <person name="Sekimoto S."/>
            <person name="Aerts A.L."/>
            <person name="Choi C."/>
            <person name="Clum A."/>
            <person name="LaButti K.M."/>
            <person name="Lindquist E.A."/>
            <person name="Yee Ngan C."/>
            <person name="Ohm R.A."/>
            <person name="Salamov A.A."/>
            <person name="Grigoriev I.V."/>
            <person name="Spatafora J.W."/>
            <person name="Berbee M.L."/>
        </authorList>
    </citation>
    <scope>NUCLEOTIDE SEQUENCE [LARGE SCALE GENOMIC DNA]</scope>
    <source>
        <strain evidence="2 3">NRRL 28638</strain>
    </source>
</reference>
<name>A0A137PEH4_CONC2</name>
<dbReference type="OrthoDB" id="1612078at2759"/>
<proteinExistence type="predicted"/>
<accession>A0A137PEH4</accession>
<dbReference type="Proteomes" id="UP000070444">
    <property type="component" value="Unassembled WGS sequence"/>
</dbReference>
<dbReference type="InterPro" id="IPR056948">
    <property type="entry name" value="PNGaseA_N"/>
</dbReference>
<dbReference type="InterPro" id="IPR021102">
    <property type="entry name" value="PNGase_A"/>
</dbReference>
<evidence type="ECO:0000259" key="1">
    <source>
        <dbReference type="Pfam" id="PF12222"/>
    </source>
</evidence>
<dbReference type="STRING" id="796925.A0A137PEH4"/>
<evidence type="ECO:0000313" key="3">
    <source>
        <dbReference type="Proteomes" id="UP000070444"/>
    </source>
</evidence>
<protein>
    <recommendedName>
        <fullName evidence="1">Peptide N-acetyl-beta-D-glucosaminyl asparaginase amidase A N-terminal domain-containing protein</fullName>
    </recommendedName>
</protein>
<gene>
    <name evidence="2" type="ORF">CONCODRAFT_3619</name>
</gene>
<dbReference type="EMBL" id="KQ964437">
    <property type="protein sequence ID" value="KXN73387.1"/>
    <property type="molecule type" value="Genomic_DNA"/>
</dbReference>
<dbReference type="PANTHER" id="PTHR31104">
    <property type="entry name" value="PEPTIDE-N4-(N-ACETYL-BETA-GLUCOSAMINYL)ASPARAGINE AMIDASE A PROTEIN"/>
    <property type="match status" value="1"/>
</dbReference>
<evidence type="ECO:0000313" key="2">
    <source>
        <dbReference type="EMBL" id="KXN73387.1"/>
    </source>
</evidence>
<organism evidence="2 3">
    <name type="scientific">Conidiobolus coronatus (strain ATCC 28846 / CBS 209.66 / NRRL 28638)</name>
    <name type="common">Delacroixia coronata</name>
    <dbReference type="NCBI Taxonomy" id="796925"/>
    <lineage>
        <taxon>Eukaryota</taxon>
        <taxon>Fungi</taxon>
        <taxon>Fungi incertae sedis</taxon>
        <taxon>Zoopagomycota</taxon>
        <taxon>Entomophthoromycotina</taxon>
        <taxon>Entomophthoromycetes</taxon>
        <taxon>Entomophthorales</taxon>
        <taxon>Ancylistaceae</taxon>
        <taxon>Conidiobolus</taxon>
    </lineage>
</organism>